<protein>
    <submittedName>
        <fullName evidence="1">Uncharacterized protein</fullName>
    </submittedName>
</protein>
<dbReference type="EMBL" id="RJKL01000002">
    <property type="protein sequence ID" value="ROP21268.1"/>
    <property type="molecule type" value="Genomic_DNA"/>
</dbReference>
<proteinExistence type="predicted"/>
<reference evidence="1 2" key="1">
    <citation type="submission" date="2018-11" db="EMBL/GenBank/DDBJ databases">
        <title>Sequencing the genomes of 1000 actinobacteria strains.</title>
        <authorList>
            <person name="Klenk H.-P."/>
        </authorList>
    </citation>
    <scope>NUCLEOTIDE SEQUENCE [LARGE SCALE GENOMIC DNA]</scope>
    <source>
        <strain evidence="1 2">DSM 43634</strain>
    </source>
</reference>
<gene>
    <name evidence="1" type="ORF">EDD30_7664</name>
</gene>
<sequence length="103" mass="11635">MPRESISITCRNCDRDRLASDFYKSATECIECKKDRSRRNRMAAARKLVLAERLLDLLTDLINQGWRPSLCAHGRMSANEERLGAEVGQLASTQPRQTKAVNA</sequence>
<dbReference type="Proteomes" id="UP000271683">
    <property type="component" value="Unassembled WGS sequence"/>
</dbReference>
<dbReference type="RefSeq" id="WP_143162632.1">
    <property type="nucleotide sequence ID" value="NZ_RJKL01000002.1"/>
</dbReference>
<organism evidence="1 2">
    <name type="scientific">Couchioplanes caeruleus</name>
    <dbReference type="NCBI Taxonomy" id="56438"/>
    <lineage>
        <taxon>Bacteria</taxon>
        <taxon>Bacillati</taxon>
        <taxon>Actinomycetota</taxon>
        <taxon>Actinomycetes</taxon>
        <taxon>Micromonosporales</taxon>
        <taxon>Micromonosporaceae</taxon>
        <taxon>Couchioplanes</taxon>
    </lineage>
</organism>
<evidence type="ECO:0000313" key="2">
    <source>
        <dbReference type="Proteomes" id="UP000271683"/>
    </source>
</evidence>
<dbReference type="AlphaFoldDB" id="A0A3N1FTE5"/>
<name>A0A3N1FTE5_9ACTN</name>
<comment type="caution">
    <text evidence="1">The sequence shown here is derived from an EMBL/GenBank/DDBJ whole genome shotgun (WGS) entry which is preliminary data.</text>
</comment>
<evidence type="ECO:0000313" key="1">
    <source>
        <dbReference type="EMBL" id="ROP21268.1"/>
    </source>
</evidence>
<accession>A0A3N1FTE5</accession>